<dbReference type="EMBL" id="AONH01000016">
    <property type="protein sequence ID" value="KGM86770.1"/>
    <property type="molecule type" value="Genomic_DNA"/>
</dbReference>
<dbReference type="RefSeq" id="WP_037268725.1">
    <property type="nucleotide sequence ID" value="NZ_KN293975.1"/>
</dbReference>
<dbReference type="Proteomes" id="UP000030021">
    <property type="component" value="Unassembled WGS sequence"/>
</dbReference>
<accession>A0A0A0HHZ6</accession>
<dbReference type="OrthoDB" id="7770859at2"/>
<comment type="caution">
    <text evidence="2">The sequence shown here is derived from an EMBL/GenBank/DDBJ whole genome shotgun (WGS) entry which is preliminary data.</text>
</comment>
<organism evidence="2 3">
    <name type="scientific">Roseovarius mucosus DSM 17069</name>
    <dbReference type="NCBI Taxonomy" id="1288298"/>
    <lineage>
        <taxon>Bacteria</taxon>
        <taxon>Pseudomonadati</taxon>
        <taxon>Pseudomonadota</taxon>
        <taxon>Alphaproteobacteria</taxon>
        <taxon>Rhodobacterales</taxon>
        <taxon>Roseobacteraceae</taxon>
        <taxon>Roseovarius</taxon>
    </lineage>
</organism>
<protein>
    <submittedName>
        <fullName evidence="2">Uncharacterized protein</fullName>
    </submittedName>
</protein>
<gene>
    <name evidence="2" type="ORF">rosmuc_03063</name>
</gene>
<proteinExistence type="predicted"/>
<dbReference type="HOGENOM" id="CLU_1189192_0_0_5"/>
<evidence type="ECO:0000313" key="3">
    <source>
        <dbReference type="Proteomes" id="UP000030021"/>
    </source>
</evidence>
<dbReference type="STRING" id="215743.ROSMUCSMR3_03545"/>
<reference evidence="2 3" key="1">
    <citation type="submission" date="2013-01" db="EMBL/GenBank/DDBJ databases">
        <authorList>
            <person name="Fiebig A."/>
            <person name="Goeker M."/>
            <person name="Klenk H.-P.P."/>
        </authorList>
    </citation>
    <scope>NUCLEOTIDE SEQUENCE [LARGE SCALE GENOMIC DNA]</scope>
    <source>
        <strain evidence="2 3">DSM 17069</strain>
    </source>
</reference>
<dbReference type="PATRIC" id="fig|1288298.3.peg.3075"/>
<evidence type="ECO:0000313" key="2">
    <source>
        <dbReference type="EMBL" id="KGM86770.1"/>
    </source>
</evidence>
<sequence length="233" mass="24798">MRDYGTATETMLASLTGVITRHLVWVRPRRRDTGLIEAAGFWNGLDVRQFTVGAEVRSYAAAGALLGLDPIRGEVGLNVRMHTIRFSGIPATVLNLLNTYHLLGAPVEVHRVFFDPVKAVQVGQPVRVIKGSVEEMPLPRAAEGQSAEIEMTVASAARALTRTVALKKSDSAQRRINPADRGREYAAVSGAVPVFWGAGKSQNGTPPPTATVPATPTADDRTGGFSGSGDNRG</sequence>
<feature type="region of interest" description="Disordered" evidence="1">
    <location>
        <begin position="197"/>
        <end position="233"/>
    </location>
</feature>
<dbReference type="AlphaFoldDB" id="A0A0A0HHZ6"/>
<evidence type="ECO:0000256" key="1">
    <source>
        <dbReference type="SAM" id="MobiDB-lite"/>
    </source>
</evidence>
<name>A0A0A0HHZ6_9RHOB</name>
<dbReference type="eggNOG" id="ENOG5032S78">
    <property type="taxonomic scope" value="Bacteria"/>
</dbReference>